<dbReference type="InterPro" id="IPR039422">
    <property type="entry name" value="MarR/SlyA-like"/>
</dbReference>
<dbReference type="InterPro" id="IPR036390">
    <property type="entry name" value="WH_DNA-bd_sf"/>
</dbReference>
<name>A0ABV2S8Y2_BRAJP</name>
<dbReference type="PRINTS" id="PR00598">
    <property type="entry name" value="HTHMARR"/>
</dbReference>
<dbReference type="InterPro" id="IPR036388">
    <property type="entry name" value="WH-like_DNA-bd_sf"/>
</dbReference>
<evidence type="ECO:0000313" key="2">
    <source>
        <dbReference type="EMBL" id="MET4725656.1"/>
    </source>
</evidence>
<dbReference type="SMART" id="SM00347">
    <property type="entry name" value="HTH_MARR"/>
    <property type="match status" value="1"/>
</dbReference>
<dbReference type="Pfam" id="PF12802">
    <property type="entry name" value="MarR_2"/>
    <property type="match status" value="1"/>
</dbReference>
<feature type="domain" description="HTH marR-type" evidence="1">
    <location>
        <begin position="33"/>
        <end position="172"/>
    </location>
</feature>
<protein>
    <submittedName>
        <fullName evidence="2">DNA-binding MarR family transcriptional regulator</fullName>
    </submittedName>
</protein>
<gene>
    <name evidence="2" type="ORF">ABIF63_009762</name>
</gene>
<dbReference type="Proteomes" id="UP001549291">
    <property type="component" value="Unassembled WGS sequence"/>
</dbReference>
<dbReference type="PANTHER" id="PTHR33164">
    <property type="entry name" value="TRANSCRIPTIONAL REGULATOR, MARR FAMILY"/>
    <property type="match status" value="1"/>
</dbReference>
<dbReference type="PANTHER" id="PTHR33164:SF104">
    <property type="entry name" value="TRANSCRIPTIONAL REGULATORY PROTEIN"/>
    <property type="match status" value="1"/>
</dbReference>
<comment type="caution">
    <text evidence="2">The sequence shown here is derived from an EMBL/GenBank/DDBJ whole genome shotgun (WGS) entry which is preliminary data.</text>
</comment>
<evidence type="ECO:0000313" key="3">
    <source>
        <dbReference type="Proteomes" id="UP001549291"/>
    </source>
</evidence>
<accession>A0ABV2S8Y2</accession>
<dbReference type="PROSITE" id="PS50995">
    <property type="entry name" value="HTH_MARR_2"/>
    <property type="match status" value="1"/>
</dbReference>
<dbReference type="SUPFAM" id="SSF46785">
    <property type="entry name" value="Winged helix' DNA-binding domain"/>
    <property type="match status" value="1"/>
</dbReference>
<sequence length="191" mass="21196">MHLHPIVKIDAGASSGVRDGTTSLSGTMKRKPSTEATSAWIRLMRVQSRVLDCVEQDLKKAGFPPLAWYDALLELSRAPSGELRPVELERQMLIPQYSTSRLIDRLVDEGLASRRECKIDKRGQFVEITEAGRELQKRMWGAYSAAIEKYVGSKLSDADAVKLSGLLDRLGCSCGEMKLPPIHVNETTPSR</sequence>
<reference evidence="2 3" key="1">
    <citation type="submission" date="2024-06" db="EMBL/GenBank/DDBJ databases">
        <title>Genomic Encyclopedia of Type Strains, Phase V (KMG-V): Genome sequencing to study the core and pangenomes of soil and plant-associated prokaryotes.</title>
        <authorList>
            <person name="Whitman W."/>
        </authorList>
    </citation>
    <scope>NUCLEOTIDE SEQUENCE [LARGE SCALE GENOMIC DNA]</scope>
    <source>
        <strain evidence="2 3">USDA 160</strain>
    </source>
</reference>
<dbReference type="GO" id="GO:0003677">
    <property type="term" value="F:DNA binding"/>
    <property type="evidence" value="ECO:0007669"/>
    <property type="project" value="UniProtKB-KW"/>
</dbReference>
<dbReference type="EMBL" id="JBEPTQ010000002">
    <property type="protein sequence ID" value="MET4725656.1"/>
    <property type="molecule type" value="Genomic_DNA"/>
</dbReference>
<proteinExistence type="predicted"/>
<keyword evidence="3" id="KW-1185">Reference proteome</keyword>
<organism evidence="2 3">
    <name type="scientific">Bradyrhizobium japonicum</name>
    <dbReference type="NCBI Taxonomy" id="375"/>
    <lineage>
        <taxon>Bacteria</taxon>
        <taxon>Pseudomonadati</taxon>
        <taxon>Pseudomonadota</taxon>
        <taxon>Alphaproteobacteria</taxon>
        <taxon>Hyphomicrobiales</taxon>
        <taxon>Nitrobacteraceae</taxon>
        <taxon>Bradyrhizobium</taxon>
    </lineage>
</organism>
<dbReference type="Gene3D" id="1.10.10.10">
    <property type="entry name" value="Winged helix-like DNA-binding domain superfamily/Winged helix DNA-binding domain"/>
    <property type="match status" value="1"/>
</dbReference>
<evidence type="ECO:0000259" key="1">
    <source>
        <dbReference type="PROSITE" id="PS50995"/>
    </source>
</evidence>
<keyword evidence="2" id="KW-0238">DNA-binding</keyword>
<dbReference type="InterPro" id="IPR000835">
    <property type="entry name" value="HTH_MarR-typ"/>
</dbReference>